<evidence type="ECO:0000313" key="1">
    <source>
        <dbReference type="EMBL" id="MPM05233.1"/>
    </source>
</evidence>
<protein>
    <submittedName>
        <fullName evidence="1">Uncharacterized protein</fullName>
    </submittedName>
</protein>
<accession>A0A644WSS1</accession>
<proteinExistence type="predicted"/>
<name>A0A644WSS1_9ZZZZ</name>
<organism evidence="1">
    <name type="scientific">bioreactor metagenome</name>
    <dbReference type="NCBI Taxonomy" id="1076179"/>
    <lineage>
        <taxon>unclassified sequences</taxon>
        <taxon>metagenomes</taxon>
        <taxon>ecological metagenomes</taxon>
    </lineage>
</organism>
<gene>
    <name evidence="1" type="ORF">SDC9_51521</name>
</gene>
<dbReference type="EMBL" id="VSSQ01001113">
    <property type="protein sequence ID" value="MPM05233.1"/>
    <property type="molecule type" value="Genomic_DNA"/>
</dbReference>
<dbReference type="AlphaFoldDB" id="A0A644WSS1"/>
<sequence length="92" mass="10471">MPGMKSNCPIGLLQFGIESKVLIGTNEFFTDKLDFSKYYLSLNCRRYDSLASFDGVFYAEEYLENPEFSPEKLVLTGSFRADSIEIGHRVVN</sequence>
<reference evidence="1" key="1">
    <citation type="submission" date="2019-08" db="EMBL/GenBank/DDBJ databases">
        <authorList>
            <person name="Kucharzyk K."/>
            <person name="Murdoch R.W."/>
            <person name="Higgins S."/>
            <person name="Loffler F."/>
        </authorList>
    </citation>
    <scope>NUCLEOTIDE SEQUENCE</scope>
</reference>
<comment type="caution">
    <text evidence="1">The sequence shown here is derived from an EMBL/GenBank/DDBJ whole genome shotgun (WGS) entry which is preliminary data.</text>
</comment>